<accession>A0AAW2WXS2</accession>
<dbReference type="InterPro" id="IPR021109">
    <property type="entry name" value="Peptidase_aspartic_dom_sf"/>
</dbReference>
<dbReference type="Pfam" id="PF08284">
    <property type="entry name" value="RVP_2"/>
    <property type="match status" value="1"/>
</dbReference>
<evidence type="ECO:0000313" key="1">
    <source>
        <dbReference type="EMBL" id="KAL0446470.1"/>
    </source>
</evidence>
<comment type="caution">
    <text evidence="1">The sequence shown here is derived from an EMBL/GenBank/DDBJ whole genome shotgun (WGS) entry which is preliminary data.</text>
</comment>
<protein>
    <submittedName>
        <fullName evidence="1">Uncharacterized protein</fullName>
    </submittedName>
</protein>
<sequence>MTVRVANGGRMVSKFFCPNFCWEIQGHHFSHPVRVLKLGGYDCVLGCDWLSTKNPIELDFHKLHVAITQAGKRIILRALTERGDLRVFSAYSLSSLLRRGSQCIKGQLCATGKNELQDERDPRLLGLLQQLQDIFQEPRNLPP</sequence>
<name>A0AAW2WXS2_9LAMI</name>
<dbReference type="CDD" id="cd00303">
    <property type="entry name" value="retropepsin_like"/>
    <property type="match status" value="1"/>
</dbReference>
<gene>
    <name evidence="1" type="ORF">Slati_1774900</name>
</gene>
<organism evidence="1">
    <name type="scientific">Sesamum latifolium</name>
    <dbReference type="NCBI Taxonomy" id="2727402"/>
    <lineage>
        <taxon>Eukaryota</taxon>
        <taxon>Viridiplantae</taxon>
        <taxon>Streptophyta</taxon>
        <taxon>Embryophyta</taxon>
        <taxon>Tracheophyta</taxon>
        <taxon>Spermatophyta</taxon>
        <taxon>Magnoliopsida</taxon>
        <taxon>eudicotyledons</taxon>
        <taxon>Gunneridae</taxon>
        <taxon>Pentapetalae</taxon>
        <taxon>asterids</taxon>
        <taxon>lamiids</taxon>
        <taxon>Lamiales</taxon>
        <taxon>Pedaliaceae</taxon>
        <taxon>Sesamum</taxon>
    </lineage>
</organism>
<dbReference type="EMBL" id="JACGWN010000006">
    <property type="protein sequence ID" value="KAL0446470.1"/>
    <property type="molecule type" value="Genomic_DNA"/>
</dbReference>
<proteinExistence type="predicted"/>
<dbReference type="Gene3D" id="2.40.70.10">
    <property type="entry name" value="Acid Proteases"/>
    <property type="match status" value="1"/>
</dbReference>
<reference evidence="1" key="2">
    <citation type="journal article" date="2024" name="Plant">
        <title>Genomic evolution and insights into agronomic trait innovations of Sesamum species.</title>
        <authorList>
            <person name="Miao H."/>
            <person name="Wang L."/>
            <person name="Qu L."/>
            <person name="Liu H."/>
            <person name="Sun Y."/>
            <person name="Le M."/>
            <person name="Wang Q."/>
            <person name="Wei S."/>
            <person name="Zheng Y."/>
            <person name="Lin W."/>
            <person name="Duan Y."/>
            <person name="Cao H."/>
            <person name="Xiong S."/>
            <person name="Wang X."/>
            <person name="Wei L."/>
            <person name="Li C."/>
            <person name="Ma Q."/>
            <person name="Ju M."/>
            <person name="Zhao R."/>
            <person name="Li G."/>
            <person name="Mu C."/>
            <person name="Tian Q."/>
            <person name="Mei H."/>
            <person name="Zhang T."/>
            <person name="Gao T."/>
            <person name="Zhang H."/>
        </authorList>
    </citation>
    <scope>NUCLEOTIDE SEQUENCE</scope>
    <source>
        <strain evidence="1">KEN1</strain>
    </source>
</reference>
<reference evidence="1" key="1">
    <citation type="submission" date="2020-06" db="EMBL/GenBank/DDBJ databases">
        <authorList>
            <person name="Li T."/>
            <person name="Hu X."/>
            <person name="Zhang T."/>
            <person name="Song X."/>
            <person name="Zhang H."/>
            <person name="Dai N."/>
            <person name="Sheng W."/>
            <person name="Hou X."/>
            <person name="Wei L."/>
        </authorList>
    </citation>
    <scope>NUCLEOTIDE SEQUENCE</scope>
    <source>
        <strain evidence="1">KEN1</strain>
        <tissue evidence="1">Leaf</tissue>
    </source>
</reference>
<dbReference type="AlphaFoldDB" id="A0AAW2WXS2"/>